<accession>A0ABQ1WI28</accession>
<dbReference type="Gene3D" id="3.40.50.720">
    <property type="entry name" value="NAD(P)-binding Rossmann-like Domain"/>
    <property type="match status" value="1"/>
</dbReference>
<dbReference type="Pfam" id="PF01370">
    <property type="entry name" value="Epimerase"/>
    <property type="match status" value="1"/>
</dbReference>
<feature type="domain" description="NAD-dependent epimerase/dehydratase" evidence="2">
    <location>
        <begin position="14"/>
        <end position="233"/>
    </location>
</feature>
<dbReference type="InterPro" id="IPR010099">
    <property type="entry name" value="SDR39U1"/>
</dbReference>
<comment type="similarity">
    <text evidence="1">Belongs to the NAD(P)-dependent epimerase/dehydratase family. SDR39U1 subfamily.</text>
</comment>
<dbReference type="Proteomes" id="UP000601361">
    <property type="component" value="Unassembled WGS sequence"/>
</dbReference>
<organism evidence="4 5">
    <name type="scientific">Hymenobacter glacieicola</name>
    <dbReference type="NCBI Taxonomy" id="1562124"/>
    <lineage>
        <taxon>Bacteria</taxon>
        <taxon>Pseudomonadati</taxon>
        <taxon>Bacteroidota</taxon>
        <taxon>Cytophagia</taxon>
        <taxon>Cytophagales</taxon>
        <taxon>Hymenobacteraceae</taxon>
        <taxon>Hymenobacter</taxon>
    </lineage>
</organism>
<dbReference type="PANTHER" id="PTHR11092:SF0">
    <property type="entry name" value="EPIMERASE FAMILY PROTEIN SDR39U1"/>
    <property type="match status" value="1"/>
</dbReference>
<dbReference type="InterPro" id="IPR001509">
    <property type="entry name" value="Epimerase_deHydtase"/>
</dbReference>
<sequence length="312" mass="34179">MVPGYLFSSMSRKVLITGGTGMIGTRLAEMLIDAGYEVALLSRTPGSGRYRSFRWDPLAETIDEAAVPYADYIINLAGSSVSDGKWTQERKREILSSRLAGTQLMARELAKGSHHVQTFISASAIGIYGDRDDQIVTEETAPAPDDFLAEVCQQWEAAAHNVAADGIRTAIFRIGIVLSPEGGALVPLARTVKLMAGAPLGSGKQYMSWIHLDDLCRLFIQAMEESQWQGTYNAVSPNPVTNKEFTETLAAVLHRPLVLPKVPEFGLKLMMGEMSEIVLASQRVSAEKTLKQGFKFEFPTLRAALESFYGEE</sequence>
<protein>
    <submittedName>
        <fullName evidence="4">NAD-dependent epimerase</fullName>
    </submittedName>
</protein>
<evidence type="ECO:0000256" key="1">
    <source>
        <dbReference type="ARBA" id="ARBA00009353"/>
    </source>
</evidence>
<keyword evidence="5" id="KW-1185">Reference proteome</keyword>
<evidence type="ECO:0000313" key="5">
    <source>
        <dbReference type="Proteomes" id="UP000601361"/>
    </source>
</evidence>
<reference evidence="5" key="1">
    <citation type="journal article" date="2019" name="Int. J. Syst. Evol. Microbiol.">
        <title>The Global Catalogue of Microorganisms (GCM) 10K type strain sequencing project: providing services to taxonomists for standard genome sequencing and annotation.</title>
        <authorList>
            <consortium name="The Broad Institute Genomics Platform"/>
            <consortium name="The Broad Institute Genome Sequencing Center for Infectious Disease"/>
            <person name="Wu L."/>
            <person name="Ma J."/>
        </authorList>
    </citation>
    <scope>NUCLEOTIDE SEQUENCE [LARGE SCALE GENOMIC DNA]</scope>
    <source>
        <strain evidence="5">CGMCC 1.12990</strain>
    </source>
</reference>
<dbReference type="NCBIfam" id="TIGR01777">
    <property type="entry name" value="yfcH"/>
    <property type="match status" value="1"/>
</dbReference>
<dbReference type="InterPro" id="IPR013549">
    <property type="entry name" value="DUF1731"/>
</dbReference>
<dbReference type="InterPro" id="IPR036291">
    <property type="entry name" value="NAD(P)-bd_dom_sf"/>
</dbReference>
<evidence type="ECO:0000259" key="2">
    <source>
        <dbReference type="Pfam" id="PF01370"/>
    </source>
</evidence>
<dbReference type="EMBL" id="BMGS01000001">
    <property type="protein sequence ID" value="GGG31871.1"/>
    <property type="molecule type" value="Genomic_DNA"/>
</dbReference>
<evidence type="ECO:0000259" key="3">
    <source>
        <dbReference type="Pfam" id="PF08338"/>
    </source>
</evidence>
<comment type="caution">
    <text evidence="4">The sequence shown here is derived from an EMBL/GenBank/DDBJ whole genome shotgun (WGS) entry which is preliminary data.</text>
</comment>
<dbReference type="Pfam" id="PF08338">
    <property type="entry name" value="DUF1731"/>
    <property type="match status" value="1"/>
</dbReference>
<gene>
    <name evidence="4" type="ORF">GCM10011378_05520</name>
</gene>
<dbReference type="SUPFAM" id="SSF51735">
    <property type="entry name" value="NAD(P)-binding Rossmann-fold domains"/>
    <property type="match status" value="1"/>
</dbReference>
<proteinExistence type="inferred from homology"/>
<dbReference type="CDD" id="cd05242">
    <property type="entry name" value="SDR_a8"/>
    <property type="match status" value="1"/>
</dbReference>
<dbReference type="PANTHER" id="PTHR11092">
    <property type="entry name" value="SUGAR NUCLEOTIDE EPIMERASE RELATED"/>
    <property type="match status" value="1"/>
</dbReference>
<evidence type="ECO:0000313" key="4">
    <source>
        <dbReference type="EMBL" id="GGG31871.1"/>
    </source>
</evidence>
<name>A0ABQ1WI28_9BACT</name>
<feature type="domain" description="DUF1731" evidence="3">
    <location>
        <begin position="262"/>
        <end position="306"/>
    </location>
</feature>